<comment type="similarity">
    <text evidence="1 5">Belongs to the flavin oxidoreductase frp family.</text>
</comment>
<dbReference type="CDD" id="cd02146">
    <property type="entry name" value="NfsA-like"/>
    <property type="match status" value="1"/>
</dbReference>
<name>A0ABD0BH08_CORUL</name>
<dbReference type="InterPro" id="IPR000415">
    <property type="entry name" value="Nitroreductase-like"/>
</dbReference>
<comment type="caution">
    <text evidence="7">The sequence shown here is derived from an EMBL/GenBank/DDBJ whole genome shotgun (WGS) entry which is preliminary data.</text>
</comment>
<dbReference type="Proteomes" id="UP001205910">
    <property type="component" value="Unassembled WGS sequence"/>
</dbReference>
<reference evidence="7 8" key="1">
    <citation type="submission" date="2021-11" db="EMBL/GenBank/DDBJ databases">
        <title>Whole genome sequences of diphtheriae toxin producing Corynebacterium ulcerans isolates from cats in Osaka, Japan.</title>
        <authorList>
            <person name="Umeda K."/>
            <person name="Hirai Y."/>
        </authorList>
    </citation>
    <scope>NUCLEOTIDE SEQUENCE [LARGE SCALE GENOMIC DNA]</scope>
    <source>
        <strain evidence="7 8">12109B-1</strain>
    </source>
</reference>
<feature type="domain" description="Nitroreductase" evidence="6">
    <location>
        <begin position="28"/>
        <end position="79"/>
    </location>
</feature>
<protein>
    <submittedName>
        <fullName evidence="7">NADPH-dependent oxidoreductase</fullName>
    </submittedName>
</protein>
<organism evidence="7 8">
    <name type="scientific">Corynebacterium ulcerans</name>
    <dbReference type="NCBI Taxonomy" id="65058"/>
    <lineage>
        <taxon>Bacteria</taxon>
        <taxon>Bacillati</taxon>
        <taxon>Actinomycetota</taxon>
        <taxon>Actinomycetes</taxon>
        <taxon>Mycobacteriales</taxon>
        <taxon>Corynebacteriaceae</taxon>
        <taxon>Corynebacterium</taxon>
    </lineage>
</organism>
<dbReference type="PANTHER" id="PTHR43425:SF2">
    <property type="entry name" value="OXYGEN-INSENSITIVE NADPH NITROREDUCTASE"/>
    <property type="match status" value="1"/>
</dbReference>
<dbReference type="Gene3D" id="3.40.109.10">
    <property type="entry name" value="NADH Oxidase"/>
    <property type="match status" value="1"/>
</dbReference>
<evidence type="ECO:0000256" key="5">
    <source>
        <dbReference type="PIRNR" id="PIRNR005426"/>
    </source>
</evidence>
<evidence type="ECO:0000313" key="8">
    <source>
        <dbReference type="Proteomes" id="UP001205910"/>
    </source>
</evidence>
<dbReference type="KEGG" id="cuz:Cul05146_0229"/>
<dbReference type="GO" id="GO:0016491">
    <property type="term" value="F:oxidoreductase activity"/>
    <property type="evidence" value="ECO:0007669"/>
    <property type="project" value="UniProtKB-UniRule"/>
</dbReference>
<keyword evidence="4 5" id="KW-0560">Oxidoreductase</keyword>
<evidence type="ECO:0000259" key="6">
    <source>
        <dbReference type="Pfam" id="PF00881"/>
    </source>
</evidence>
<evidence type="ECO:0000313" key="7">
    <source>
        <dbReference type="EMBL" id="GJJ42164.1"/>
    </source>
</evidence>
<dbReference type="PANTHER" id="PTHR43425">
    <property type="entry name" value="OXYGEN-INSENSITIVE NADPH NITROREDUCTASE"/>
    <property type="match status" value="1"/>
</dbReference>
<dbReference type="AlphaFoldDB" id="A0ABD0BH08"/>
<evidence type="ECO:0000256" key="4">
    <source>
        <dbReference type="ARBA" id="ARBA00023002"/>
    </source>
</evidence>
<gene>
    <name evidence="7" type="ORF">CULCOIPH005_03530</name>
</gene>
<sequence>MGFPAPALHATPLQLRLMNETIRTQLNHRTIREFTSEPVTEEMLDQIFQVALHTPTSLGMQTASIIRVTDPKLREQLTEIGTQEYVGRAPIYLLFIVDLHRTKRILAHNDAPTEPAGYPRNFVQGFTDACLMAQNVCIAAESLGLGVNFLGNVHNDAAAVIDVLALPELTFPVVGMTLGWPNQSPQLKPRMPKSLRIMENGYHEPEDWSESMTSYDSTMTTYYDLRNANQRVDSFTIQTLQKNPPIKDNRDLTFEIARSQGFDL</sequence>
<dbReference type="Pfam" id="PF00881">
    <property type="entry name" value="Nitroreductase"/>
    <property type="match status" value="2"/>
</dbReference>
<dbReference type="EMBL" id="BQFK01000001">
    <property type="protein sequence ID" value="GJJ42164.1"/>
    <property type="molecule type" value="Genomic_DNA"/>
</dbReference>
<keyword evidence="3 5" id="KW-0288">FMN</keyword>
<evidence type="ECO:0000256" key="3">
    <source>
        <dbReference type="ARBA" id="ARBA00022643"/>
    </source>
</evidence>
<keyword evidence="2 5" id="KW-0285">Flavoprotein</keyword>
<dbReference type="PIRSF" id="PIRSF005426">
    <property type="entry name" value="Frp"/>
    <property type="match status" value="1"/>
</dbReference>
<dbReference type="InterPro" id="IPR016446">
    <property type="entry name" value="Flavin_OxRdtase_Frp"/>
</dbReference>
<accession>A0ABD0BH08</accession>
<dbReference type="InterPro" id="IPR029479">
    <property type="entry name" value="Nitroreductase"/>
</dbReference>
<dbReference type="SUPFAM" id="SSF55469">
    <property type="entry name" value="FMN-dependent nitroreductase-like"/>
    <property type="match status" value="1"/>
</dbReference>
<feature type="domain" description="Nitroreductase" evidence="6">
    <location>
        <begin position="82"/>
        <end position="180"/>
    </location>
</feature>
<evidence type="ECO:0000256" key="2">
    <source>
        <dbReference type="ARBA" id="ARBA00022630"/>
    </source>
</evidence>
<evidence type="ECO:0000256" key="1">
    <source>
        <dbReference type="ARBA" id="ARBA00008366"/>
    </source>
</evidence>
<keyword evidence="5" id="KW-0521">NADP</keyword>
<proteinExistence type="inferred from homology"/>